<dbReference type="AlphaFoldDB" id="K1V0I9"/>
<keyword evidence="2" id="KW-1185">Reference proteome</keyword>
<name>K1V0I9_TRIAC</name>
<protein>
    <submittedName>
        <fullName evidence="1">Uncharacterized protein</fullName>
    </submittedName>
</protein>
<comment type="caution">
    <text evidence="1">The sequence shown here is derived from an EMBL/GenBank/DDBJ whole genome shotgun (WGS) entry which is preliminary data.</text>
</comment>
<dbReference type="HOGENOM" id="CLU_1533660_0_0_1"/>
<sequence>MVAHDPRLAALAHSAPAPTCSTDPPDPRYGATCYGLSIVGLSERHGRMGVCAGLDNEASKASRRSRFHVGVEERTTSAYPYCLSGPRNVTNGRKALRRALSYEWRFQLRPDPMPVVKLAELLAIARIALQAYGRTSLELAAITTNSNRNLGLSSNHSGDRAGLTYLIMIRQPEPR</sequence>
<evidence type="ECO:0000313" key="2">
    <source>
        <dbReference type="Proteomes" id="UP000006757"/>
    </source>
</evidence>
<evidence type="ECO:0000313" key="1">
    <source>
        <dbReference type="EMBL" id="EKC97454.1"/>
    </source>
</evidence>
<accession>K1V0I9</accession>
<reference evidence="1 2" key="1">
    <citation type="journal article" date="2012" name="Eukaryot. Cell">
        <title>Genome sequence of the Trichosporon asahii environmental strain CBS 8904.</title>
        <authorList>
            <person name="Yang R.Y."/>
            <person name="Li H.T."/>
            <person name="Zhu H."/>
            <person name="Zhou G.P."/>
            <person name="Wang M."/>
            <person name="Wang L."/>
        </authorList>
    </citation>
    <scope>NUCLEOTIDE SEQUENCE [LARGE SCALE GENOMIC DNA]</scope>
    <source>
        <strain evidence="1 2">CBS 8904</strain>
    </source>
</reference>
<gene>
    <name evidence="1" type="ORF">A1Q2_08191</name>
</gene>
<dbReference type="EMBL" id="AMBO01000410">
    <property type="protein sequence ID" value="EKC97454.1"/>
    <property type="molecule type" value="Genomic_DNA"/>
</dbReference>
<dbReference type="InParanoid" id="K1V0I9"/>
<dbReference type="Proteomes" id="UP000006757">
    <property type="component" value="Unassembled WGS sequence"/>
</dbReference>
<organism evidence="1 2">
    <name type="scientific">Trichosporon asahii var. asahii (strain CBS 8904)</name>
    <name type="common">Yeast</name>
    <dbReference type="NCBI Taxonomy" id="1220162"/>
    <lineage>
        <taxon>Eukaryota</taxon>
        <taxon>Fungi</taxon>
        <taxon>Dikarya</taxon>
        <taxon>Basidiomycota</taxon>
        <taxon>Agaricomycotina</taxon>
        <taxon>Tremellomycetes</taxon>
        <taxon>Trichosporonales</taxon>
        <taxon>Trichosporonaceae</taxon>
        <taxon>Trichosporon</taxon>
    </lineage>
</organism>
<proteinExistence type="predicted"/>